<dbReference type="KEGG" id="salf:SMD44_07366"/>
<name>A0A1Z1WN53_9ACTN</name>
<dbReference type="OrthoDB" id="3962244at2"/>
<dbReference type="AlphaFoldDB" id="A0A1Z1WN53"/>
<organism evidence="1 2">
    <name type="scientific">Streptomyces alboflavus</name>
    <dbReference type="NCBI Taxonomy" id="67267"/>
    <lineage>
        <taxon>Bacteria</taxon>
        <taxon>Bacillati</taxon>
        <taxon>Actinomycetota</taxon>
        <taxon>Actinomycetes</taxon>
        <taxon>Kitasatosporales</taxon>
        <taxon>Streptomycetaceae</taxon>
        <taxon>Streptomyces</taxon>
    </lineage>
</organism>
<dbReference type="RefSeq" id="WP_087886617.1">
    <property type="nucleotide sequence ID" value="NZ_CP021748.1"/>
</dbReference>
<reference evidence="1 2" key="1">
    <citation type="submission" date="2017-05" db="EMBL/GenBank/DDBJ databases">
        <title>Streptomyces alboflavus Genome sequencing and assembly.</title>
        <authorList>
            <person name="Wang Y."/>
            <person name="Du B."/>
            <person name="Ding Y."/>
            <person name="Liu H."/>
            <person name="Hou Q."/>
            <person name="Liu K."/>
            <person name="Wang C."/>
            <person name="Yao L."/>
        </authorList>
    </citation>
    <scope>NUCLEOTIDE SEQUENCE [LARGE SCALE GENOMIC DNA]</scope>
    <source>
        <strain evidence="1 2">MDJK44</strain>
    </source>
</reference>
<accession>A0A1Z1WN53</accession>
<evidence type="ECO:0000313" key="1">
    <source>
        <dbReference type="EMBL" id="ARX87884.1"/>
    </source>
</evidence>
<dbReference type="Proteomes" id="UP000195880">
    <property type="component" value="Chromosome"/>
</dbReference>
<keyword evidence="2" id="KW-1185">Reference proteome</keyword>
<sequence>MAQNSYPFDSSNPEGGTAVVSQTQWQDMASQWGGDRIDYRLTGPEPTDLPFSASVVNGRQVRVSSGAAWVGGFYYRSTSSVVLDIEATSASKGRKDLIVVRLDMSKSAAVLAVLKGVEASSPAEPRPTQVRGGVWEMPLWVVDAPAASGALTVLRRGPFSMPAPVAYPWGAADSAALVPRNSMSFDLDGNSDGGQTEAFYGHDGYVITRHLGNSQTYTPSTANTTFQLPDADRIGRWRWIAPNTFWFQVTIRNGLDQGCNVKNGEWRVGLSLPRRSNPKGIQTLHGYMSNPGLSGLLPNMLSITATTEPGTSTLLLHTPNHKTPAEGLDGLKSFPAKSALSISGVIEANELKE</sequence>
<protein>
    <submittedName>
        <fullName evidence="1">Uncharacterized protein</fullName>
    </submittedName>
</protein>
<evidence type="ECO:0000313" key="2">
    <source>
        <dbReference type="Proteomes" id="UP000195880"/>
    </source>
</evidence>
<gene>
    <name evidence="1" type="ORF">SMD44_07366</name>
</gene>
<proteinExistence type="predicted"/>
<dbReference type="EMBL" id="CP021748">
    <property type="protein sequence ID" value="ARX87884.1"/>
    <property type="molecule type" value="Genomic_DNA"/>
</dbReference>